<dbReference type="InterPro" id="IPR019734">
    <property type="entry name" value="TPR_rpt"/>
</dbReference>
<dbReference type="GeneID" id="70135179"/>
<keyword evidence="1" id="KW-0802">TPR repeat</keyword>
<evidence type="ECO:0000313" key="6">
    <source>
        <dbReference type="Proteomes" id="UP000758603"/>
    </source>
</evidence>
<dbReference type="OrthoDB" id="438641at2759"/>
<evidence type="ECO:0000256" key="2">
    <source>
        <dbReference type="SAM" id="MobiDB-lite"/>
    </source>
</evidence>
<reference evidence="5" key="1">
    <citation type="journal article" date="2021" name="Nat. Commun.">
        <title>Genetic determinants of endophytism in the Arabidopsis root mycobiome.</title>
        <authorList>
            <person name="Mesny F."/>
            <person name="Miyauchi S."/>
            <person name="Thiergart T."/>
            <person name="Pickel B."/>
            <person name="Atanasova L."/>
            <person name="Karlsson M."/>
            <person name="Huettel B."/>
            <person name="Barry K.W."/>
            <person name="Haridas S."/>
            <person name="Chen C."/>
            <person name="Bauer D."/>
            <person name="Andreopoulos W."/>
            <person name="Pangilinan J."/>
            <person name="LaButti K."/>
            <person name="Riley R."/>
            <person name="Lipzen A."/>
            <person name="Clum A."/>
            <person name="Drula E."/>
            <person name="Henrissat B."/>
            <person name="Kohler A."/>
            <person name="Grigoriev I.V."/>
            <person name="Martin F.M."/>
            <person name="Hacquard S."/>
        </authorList>
    </citation>
    <scope>NUCLEOTIDE SEQUENCE</scope>
    <source>
        <strain evidence="5">MPI-SDFR-AT-0073</strain>
    </source>
</reference>
<feature type="domain" description="SET" evidence="4">
    <location>
        <begin position="69"/>
        <end position="217"/>
    </location>
</feature>
<gene>
    <name evidence="5" type="ORF">BKA67DRAFT_653060</name>
</gene>
<dbReference type="CDD" id="cd20071">
    <property type="entry name" value="SET_SMYD"/>
    <property type="match status" value="1"/>
</dbReference>
<evidence type="ECO:0000256" key="3">
    <source>
        <dbReference type="SAM" id="SignalP"/>
    </source>
</evidence>
<dbReference type="PROSITE" id="PS50005">
    <property type="entry name" value="TPR"/>
    <property type="match status" value="1"/>
</dbReference>
<dbReference type="PANTHER" id="PTHR47332:SF4">
    <property type="entry name" value="SET DOMAIN-CONTAINING PROTEIN 5"/>
    <property type="match status" value="1"/>
</dbReference>
<evidence type="ECO:0000259" key="4">
    <source>
        <dbReference type="PROSITE" id="PS50280"/>
    </source>
</evidence>
<feature type="compositionally biased region" description="Polar residues" evidence="2">
    <location>
        <begin position="61"/>
        <end position="70"/>
    </location>
</feature>
<feature type="region of interest" description="Disordered" evidence="2">
    <location>
        <begin position="46"/>
        <end position="75"/>
    </location>
</feature>
<organism evidence="5 6">
    <name type="scientific">Truncatella angustata</name>
    <dbReference type="NCBI Taxonomy" id="152316"/>
    <lineage>
        <taxon>Eukaryota</taxon>
        <taxon>Fungi</taxon>
        <taxon>Dikarya</taxon>
        <taxon>Ascomycota</taxon>
        <taxon>Pezizomycotina</taxon>
        <taxon>Sordariomycetes</taxon>
        <taxon>Xylariomycetidae</taxon>
        <taxon>Amphisphaeriales</taxon>
        <taxon>Sporocadaceae</taxon>
        <taxon>Truncatella</taxon>
    </lineage>
</organism>
<keyword evidence="3" id="KW-0732">Signal</keyword>
<keyword evidence="6" id="KW-1185">Reference proteome</keyword>
<feature type="chain" id="PRO_5040338153" description="SET domain-containing protein" evidence="3">
    <location>
        <begin position="17"/>
        <end position="351"/>
    </location>
</feature>
<feature type="repeat" description="TPR" evidence="1">
    <location>
        <begin position="299"/>
        <end position="332"/>
    </location>
</feature>
<protein>
    <recommendedName>
        <fullName evidence="4">SET domain-containing protein</fullName>
    </recommendedName>
</protein>
<accession>A0A9P8UXQ1</accession>
<evidence type="ECO:0000313" key="5">
    <source>
        <dbReference type="EMBL" id="KAH6659849.1"/>
    </source>
</evidence>
<dbReference type="PANTHER" id="PTHR47332">
    <property type="entry name" value="SET DOMAIN-CONTAINING PROTEIN 5"/>
    <property type="match status" value="1"/>
</dbReference>
<dbReference type="InterPro" id="IPR053185">
    <property type="entry name" value="SET_domain_protein"/>
</dbReference>
<dbReference type="SMART" id="SM00317">
    <property type="entry name" value="SET"/>
    <property type="match status" value="1"/>
</dbReference>
<dbReference type="PROSITE" id="PS50280">
    <property type="entry name" value="SET"/>
    <property type="match status" value="1"/>
</dbReference>
<sequence>MEIFAYLLVLSGICSGLGFAHISRHSSHLYATPLFRPLICEIRHSPKEGPAPLREDPTPRESISQQNPTSWEVRPSPGKGFGVFATRLIELGERIMVEEPLFTIQPPEFIPGKGYELSAMVSSLDSAVASLSPDRRAEFHSCHAHHLPGEENSNMVIFRSNAYTLTDGTIAMFPKIARINHSCRPNAANVWSQASGVRVIWAAKDILPGEEVTVTYAPLLKTSEERQSRLSQYGFRCNCEACSDHYHTDSRRVRMGRLLTELEERLGRSTSDVANRRLLPKGRELSQMLEDEHLADYLANAYHLTAELYLRSKNISAAAEWSRKALQLNENADRESHASFREREFLDNILS</sequence>
<feature type="signal peptide" evidence="3">
    <location>
        <begin position="1"/>
        <end position="16"/>
    </location>
</feature>
<comment type="caution">
    <text evidence="5">The sequence shown here is derived from an EMBL/GenBank/DDBJ whole genome shotgun (WGS) entry which is preliminary data.</text>
</comment>
<dbReference type="Gene3D" id="2.170.270.10">
    <property type="entry name" value="SET domain"/>
    <property type="match status" value="1"/>
</dbReference>
<dbReference type="InterPro" id="IPR001214">
    <property type="entry name" value="SET_dom"/>
</dbReference>
<name>A0A9P8UXQ1_9PEZI</name>
<dbReference type="InterPro" id="IPR046341">
    <property type="entry name" value="SET_dom_sf"/>
</dbReference>
<feature type="compositionally biased region" description="Basic and acidic residues" evidence="2">
    <location>
        <begin position="46"/>
        <end position="59"/>
    </location>
</feature>
<dbReference type="Pfam" id="PF00856">
    <property type="entry name" value="SET"/>
    <property type="match status" value="1"/>
</dbReference>
<evidence type="ECO:0000256" key="1">
    <source>
        <dbReference type="PROSITE-ProRule" id="PRU00339"/>
    </source>
</evidence>
<dbReference type="EMBL" id="JAGPXC010000001">
    <property type="protein sequence ID" value="KAH6659849.1"/>
    <property type="molecule type" value="Genomic_DNA"/>
</dbReference>
<dbReference type="AlphaFoldDB" id="A0A9P8UXQ1"/>
<proteinExistence type="predicted"/>
<dbReference type="RefSeq" id="XP_045963980.1">
    <property type="nucleotide sequence ID" value="XM_046106288.1"/>
</dbReference>
<dbReference type="Proteomes" id="UP000758603">
    <property type="component" value="Unassembled WGS sequence"/>
</dbReference>
<dbReference type="SUPFAM" id="SSF82199">
    <property type="entry name" value="SET domain"/>
    <property type="match status" value="1"/>
</dbReference>